<accession>A0A9D4GSK1</accession>
<evidence type="ECO:0000313" key="2">
    <source>
        <dbReference type="Proteomes" id="UP000828390"/>
    </source>
</evidence>
<reference evidence="1" key="1">
    <citation type="journal article" date="2019" name="bioRxiv">
        <title>The Genome of the Zebra Mussel, Dreissena polymorpha: A Resource for Invasive Species Research.</title>
        <authorList>
            <person name="McCartney M.A."/>
            <person name="Auch B."/>
            <person name="Kono T."/>
            <person name="Mallez S."/>
            <person name="Zhang Y."/>
            <person name="Obille A."/>
            <person name="Becker A."/>
            <person name="Abrahante J.E."/>
            <person name="Garbe J."/>
            <person name="Badalamenti J.P."/>
            <person name="Herman A."/>
            <person name="Mangelson H."/>
            <person name="Liachko I."/>
            <person name="Sullivan S."/>
            <person name="Sone E.D."/>
            <person name="Koren S."/>
            <person name="Silverstein K.A.T."/>
            <person name="Beckman K.B."/>
            <person name="Gohl D.M."/>
        </authorList>
    </citation>
    <scope>NUCLEOTIDE SEQUENCE</scope>
    <source>
        <strain evidence="1">Duluth1</strain>
        <tissue evidence="1">Whole animal</tissue>
    </source>
</reference>
<sequence>MFAARLIFSTSSTSTSVGMTVGRPACANSSTLPLIRFWMVMTGTPNLLEAFRYDIPCLTAPTASRISF</sequence>
<evidence type="ECO:0000313" key="1">
    <source>
        <dbReference type="EMBL" id="KAH3822173.1"/>
    </source>
</evidence>
<dbReference type="EMBL" id="JAIWYP010000005">
    <property type="protein sequence ID" value="KAH3822173.1"/>
    <property type="molecule type" value="Genomic_DNA"/>
</dbReference>
<keyword evidence="2" id="KW-1185">Reference proteome</keyword>
<dbReference type="AlphaFoldDB" id="A0A9D4GSK1"/>
<proteinExistence type="predicted"/>
<reference evidence="1" key="2">
    <citation type="submission" date="2020-11" db="EMBL/GenBank/DDBJ databases">
        <authorList>
            <person name="McCartney M.A."/>
            <person name="Auch B."/>
            <person name="Kono T."/>
            <person name="Mallez S."/>
            <person name="Becker A."/>
            <person name="Gohl D.M."/>
            <person name="Silverstein K.A.T."/>
            <person name="Koren S."/>
            <person name="Bechman K.B."/>
            <person name="Herman A."/>
            <person name="Abrahante J.E."/>
            <person name="Garbe J."/>
        </authorList>
    </citation>
    <scope>NUCLEOTIDE SEQUENCE</scope>
    <source>
        <strain evidence="1">Duluth1</strain>
        <tissue evidence="1">Whole animal</tissue>
    </source>
</reference>
<comment type="caution">
    <text evidence="1">The sequence shown here is derived from an EMBL/GenBank/DDBJ whole genome shotgun (WGS) entry which is preliminary data.</text>
</comment>
<dbReference type="Proteomes" id="UP000828390">
    <property type="component" value="Unassembled WGS sequence"/>
</dbReference>
<organism evidence="1 2">
    <name type="scientific">Dreissena polymorpha</name>
    <name type="common">Zebra mussel</name>
    <name type="synonym">Mytilus polymorpha</name>
    <dbReference type="NCBI Taxonomy" id="45954"/>
    <lineage>
        <taxon>Eukaryota</taxon>
        <taxon>Metazoa</taxon>
        <taxon>Spiralia</taxon>
        <taxon>Lophotrochozoa</taxon>
        <taxon>Mollusca</taxon>
        <taxon>Bivalvia</taxon>
        <taxon>Autobranchia</taxon>
        <taxon>Heteroconchia</taxon>
        <taxon>Euheterodonta</taxon>
        <taxon>Imparidentia</taxon>
        <taxon>Neoheterodontei</taxon>
        <taxon>Myida</taxon>
        <taxon>Dreissenoidea</taxon>
        <taxon>Dreissenidae</taxon>
        <taxon>Dreissena</taxon>
    </lineage>
</organism>
<protein>
    <submittedName>
        <fullName evidence="1">Uncharacterized protein</fullName>
    </submittedName>
</protein>
<gene>
    <name evidence="1" type="ORF">DPMN_123944</name>
</gene>
<name>A0A9D4GSK1_DREPO</name>